<dbReference type="EMBL" id="RQXT01000053">
    <property type="protein sequence ID" value="RRH93182.1"/>
    <property type="molecule type" value="Genomic_DNA"/>
</dbReference>
<evidence type="ECO:0000313" key="3">
    <source>
        <dbReference type="Proteomes" id="UP000273786"/>
    </source>
</evidence>
<dbReference type="Pfam" id="PF08388">
    <property type="entry name" value="GIIM"/>
    <property type="match status" value="1"/>
</dbReference>
<dbReference type="GO" id="GO:0003964">
    <property type="term" value="F:RNA-directed DNA polymerase activity"/>
    <property type="evidence" value="ECO:0007669"/>
    <property type="project" value="UniProtKB-KW"/>
</dbReference>
<gene>
    <name evidence="2" type="ORF">EH240_29955</name>
</gene>
<protein>
    <submittedName>
        <fullName evidence="2">Group II intron reverse transcriptase/maturase</fullName>
    </submittedName>
</protein>
<dbReference type="RefSeq" id="WP_281035179.1">
    <property type="nucleotide sequence ID" value="NZ_RQXT01000053.1"/>
</dbReference>
<dbReference type="Proteomes" id="UP000273786">
    <property type="component" value="Unassembled WGS sequence"/>
</dbReference>
<dbReference type="InterPro" id="IPR013597">
    <property type="entry name" value="Mat_intron_G2"/>
</dbReference>
<keyword evidence="2" id="KW-0808">Transferase</keyword>
<organism evidence="2 3">
    <name type="scientific">Mesorhizobium tamadayense</name>
    <dbReference type="NCBI Taxonomy" id="425306"/>
    <lineage>
        <taxon>Bacteria</taxon>
        <taxon>Pseudomonadati</taxon>
        <taxon>Pseudomonadota</taxon>
        <taxon>Alphaproteobacteria</taxon>
        <taxon>Hyphomicrobiales</taxon>
        <taxon>Phyllobacteriaceae</taxon>
        <taxon>Mesorhizobium</taxon>
    </lineage>
</organism>
<name>A0A3P3F4N9_9HYPH</name>
<feature type="non-terminal residue" evidence="2">
    <location>
        <position position="1"/>
    </location>
</feature>
<keyword evidence="3" id="KW-1185">Reference proteome</keyword>
<reference evidence="2 3" key="1">
    <citation type="submission" date="2018-11" db="EMBL/GenBank/DDBJ databases">
        <title>the genome of Mesorhizobium tamadayense DSM 28320.</title>
        <authorList>
            <person name="Gao J."/>
        </authorList>
    </citation>
    <scope>NUCLEOTIDE SEQUENCE [LARGE SCALE GENOMIC DNA]</scope>
    <source>
        <strain evidence="2 3">DSM 28320</strain>
    </source>
</reference>
<dbReference type="AlphaFoldDB" id="A0A3P3F4N9"/>
<keyword evidence="2" id="KW-0695">RNA-directed DNA polymerase</keyword>
<proteinExistence type="predicted"/>
<comment type="caution">
    <text evidence="2">The sequence shown here is derived from an EMBL/GenBank/DDBJ whole genome shotgun (WGS) entry which is preliminary data.</text>
</comment>
<accession>A0A3P3F4N9</accession>
<keyword evidence="2" id="KW-0548">Nucleotidyltransferase</keyword>
<sequence>IRDLHIRRQTQLSLNDIARLTNPLLRGWISYYGRYAPTGLQPMLRYVNQTVLAWARRKFRRFGRGKVRASRFLQRIVKQRTDLFVHWQLGLIGTFA</sequence>
<evidence type="ECO:0000259" key="1">
    <source>
        <dbReference type="Pfam" id="PF08388"/>
    </source>
</evidence>
<feature type="domain" description="Group II intron maturase-specific" evidence="1">
    <location>
        <begin position="1"/>
        <end position="68"/>
    </location>
</feature>
<evidence type="ECO:0000313" key="2">
    <source>
        <dbReference type="EMBL" id="RRH93182.1"/>
    </source>
</evidence>